<feature type="transmembrane region" description="Helical" evidence="5">
    <location>
        <begin position="88"/>
        <end position="108"/>
    </location>
</feature>
<evidence type="ECO:0000256" key="6">
    <source>
        <dbReference type="SAM" id="MobiDB-lite"/>
    </source>
</evidence>
<gene>
    <name evidence="8" type="ORF">SAMN06295879_0311</name>
</gene>
<feature type="region of interest" description="Disordered" evidence="6">
    <location>
        <begin position="410"/>
        <end position="467"/>
    </location>
</feature>
<feature type="transmembrane region" description="Helical" evidence="5">
    <location>
        <begin position="61"/>
        <end position="82"/>
    </location>
</feature>
<proteinExistence type="inferred from homology"/>
<evidence type="ECO:0000256" key="2">
    <source>
        <dbReference type="ARBA" id="ARBA00022692"/>
    </source>
</evidence>
<evidence type="ECO:0000313" key="9">
    <source>
        <dbReference type="Proteomes" id="UP000189735"/>
    </source>
</evidence>
<feature type="transmembrane region" description="Helical" evidence="5">
    <location>
        <begin position="187"/>
        <end position="217"/>
    </location>
</feature>
<evidence type="ECO:0000313" key="8">
    <source>
        <dbReference type="EMBL" id="SKA81325.1"/>
    </source>
</evidence>
<keyword evidence="3 5" id="KW-1133">Transmembrane helix</keyword>
<accession>A0A1T4WWR8</accession>
<name>A0A1T4WWR8_9MICO</name>
<dbReference type="InterPro" id="IPR051408">
    <property type="entry name" value="Phosphate_transprt_permease"/>
</dbReference>
<feature type="transmembrane region" description="Helical" evidence="5">
    <location>
        <begin position="229"/>
        <end position="252"/>
    </location>
</feature>
<dbReference type="Gene3D" id="1.10.3720.10">
    <property type="entry name" value="MetI-like"/>
    <property type="match status" value="1"/>
</dbReference>
<reference evidence="9" key="1">
    <citation type="submission" date="2017-02" db="EMBL/GenBank/DDBJ databases">
        <authorList>
            <person name="Varghese N."/>
            <person name="Submissions S."/>
        </authorList>
    </citation>
    <scope>NUCLEOTIDE SEQUENCE [LARGE SCALE GENOMIC DNA]</scope>
    <source>
        <strain evidence="9">VKM Ac-2052</strain>
    </source>
</reference>
<keyword evidence="2 5" id="KW-0812">Transmembrane</keyword>
<dbReference type="Proteomes" id="UP000189735">
    <property type="component" value="Unassembled WGS sequence"/>
</dbReference>
<dbReference type="PANTHER" id="PTHR42922:SF1">
    <property type="entry name" value="PHOSPHATE TRANSPORT SYSTEM PERMEASE PROTEIN PSTA"/>
    <property type="match status" value="1"/>
</dbReference>
<dbReference type="EMBL" id="FUYG01000001">
    <property type="protein sequence ID" value="SKA81325.1"/>
    <property type="molecule type" value="Genomic_DNA"/>
</dbReference>
<organism evidence="8 9">
    <name type="scientific">Agreia bicolorata</name>
    <dbReference type="NCBI Taxonomy" id="110935"/>
    <lineage>
        <taxon>Bacteria</taxon>
        <taxon>Bacillati</taxon>
        <taxon>Actinomycetota</taxon>
        <taxon>Actinomycetes</taxon>
        <taxon>Micrococcales</taxon>
        <taxon>Microbacteriaceae</taxon>
        <taxon>Agreia</taxon>
    </lineage>
</organism>
<dbReference type="InterPro" id="IPR035906">
    <property type="entry name" value="MetI-like_sf"/>
</dbReference>
<keyword evidence="5" id="KW-0813">Transport</keyword>
<comment type="similarity">
    <text evidence="5">Belongs to the binding-protein-dependent transport system permease family.</text>
</comment>
<dbReference type="Pfam" id="PF00528">
    <property type="entry name" value="BPD_transp_1"/>
    <property type="match status" value="1"/>
</dbReference>
<feature type="domain" description="ABC transmembrane type-1" evidence="7">
    <location>
        <begin position="191"/>
        <end position="394"/>
    </location>
</feature>
<evidence type="ECO:0000259" key="7">
    <source>
        <dbReference type="PROSITE" id="PS50928"/>
    </source>
</evidence>
<evidence type="ECO:0000256" key="5">
    <source>
        <dbReference type="RuleBase" id="RU363032"/>
    </source>
</evidence>
<dbReference type="CDD" id="cd06261">
    <property type="entry name" value="TM_PBP2"/>
    <property type="match status" value="1"/>
</dbReference>
<comment type="subcellular location">
    <subcellularLocation>
        <location evidence="5">Cell membrane</location>
        <topology evidence="5">Multi-pass membrane protein</topology>
    </subcellularLocation>
    <subcellularLocation>
        <location evidence="1">Membrane</location>
        <topology evidence="1">Multi-pass membrane protein</topology>
    </subcellularLocation>
</comment>
<dbReference type="PANTHER" id="PTHR42922">
    <property type="entry name" value="PHOSPHATE TRANSPORT SYSTEM PERMEASE PROTEIN PSTA"/>
    <property type="match status" value="1"/>
</dbReference>
<evidence type="ECO:0000256" key="3">
    <source>
        <dbReference type="ARBA" id="ARBA00022989"/>
    </source>
</evidence>
<dbReference type="AlphaFoldDB" id="A0A1T4WWR8"/>
<feature type="transmembrane region" description="Helical" evidence="5">
    <location>
        <begin position="120"/>
        <end position="144"/>
    </location>
</feature>
<protein>
    <submittedName>
        <fullName evidence="8">Phosphate ABC transporter membrane protein 2, PhoT family</fullName>
    </submittedName>
</protein>
<evidence type="ECO:0000256" key="1">
    <source>
        <dbReference type="ARBA" id="ARBA00004141"/>
    </source>
</evidence>
<feature type="compositionally biased region" description="Low complexity" evidence="6">
    <location>
        <begin position="457"/>
        <end position="467"/>
    </location>
</feature>
<dbReference type="InterPro" id="IPR000515">
    <property type="entry name" value="MetI-like"/>
</dbReference>
<dbReference type="SUPFAM" id="SSF161098">
    <property type="entry name" value="MetI-like"/>
    <property type="match status" value="1"/>
</dbReference>
<feature type="transmembrane region" description="Helical" evidence="5">
    <location>
        <begin position="258"/>
        <end position="276"/>
    </location>
</feature>
<feature type="transmembrane region" description="Helical" evidence="5">
    <location>
        <begin position="376"/>
        <end position="394"/>
    </location>
</feature>
<dbReference type="GO" id="GO:0005886">
    <property type="term" value="C:plasma membrane"/>
    <property type="evidence" value="ECO:0007669"/>
    <property type="project" value="UniProtKB-SubCell"/>
</dbReference>
<dbReference type="PROSITE" id="PS50928">
    <property type="entry name" value="ABC_TM1"/>
    <property type="match status" value="1"/>
</dbReference>
<evidence type="ECO:0000256" key="4">
    <source>
        <dbReference type="ARBA" id="ARBA00023136"/>
    </source>
</evidence>
<dbReference type="RefSeq" id="WP_202965858.1">
    <property type="nucleotide sequence ID" value="NZ_FUYG01000001.1"/>
</dbReference>
<dbReference type="GO" id="GO:0055085">
    <property type="term" value="P:transmembrane transport"/>
    <property type="evidence" value="ECO:0007669"/>
    <property type="project" value="InterPro"/>
</dbReference>
<keyword evidence="4 5" id="KW-0472">Membrane</keyword>
<sequence length="467" mass="49311">MSIDHDVRSPHESIIELDESLRLEEFSEPVAAPSTTLPRLALAEEPEEPPKVVVGISRDDVLTIAGAAVSGLSVGVVLSLVLGVVPVGWMFFVSYLWFVAIYTTLVFLRDRGPAVRDRFWTVMLSSAGVVVVATLGLVIGFTLLSGQEVFAQAFDPSSGQAIWERFHFLTLDMGGVGPLAALKDGGILHAIVGTLIQIGVALAITVPLGITTALFLAEVRGKFARFVRTIVEAMTALPSVVAGLFIYAAIIVGITHEFNGFAASLAITVLMLPIMIRSSDVVLRLVPGNLREAGLALGASQWSVVWRVVLPTVRSGLTTAIILATAHGIGETAPVLLTAGVTSNLNINPFSGPMTSLPLAALEFVKNSQNTMKARGFATAAVLLVLVLVLFLIARKIGGQEPGKLTPVQRAKLGQRSRATAARMARNSQRAAADRTISPPGGEPAPAHAEPDPHPQSPSQQSTGDKI</sequence>